<dbReference type="InterPro" id="IPR001789">
    <property type="entry name" value="Sig_transdc_resp-reg_receiver"/>
</dbReference>
<dbReference type="InterPro" id="IPR011006">
    <property type="entry name" value="CheY-like_superfamily"/>
</dbReference>
<keyword evidence="1" id="KW-0597">Phosphoprotein</keyword>
<dbReference type="Gene3D" id="3.40.50.2300">
    <property type="match status" value="1"/>
</dbReference>
<feature type="domain" description="Response regulatory" evidence="2">
    <location>
        <begin position="6"/>
        <end position="125"/>
    </location>
</feature>
<dbReference type="PROSITE" id="PS50110">
    <property type="entry name" value="RESPONSE_REGULATORY"/>
    <property type="match status" value="1"/>
</dbReference>
<comment type="caution">
    <text evidence="3">The sequence shown here is derived from an EMBL/GenBank/DDBJ whole genome shotgun (WGS) entry which is preliminary data.</text>
</comment>
<sequence length="247" mass="27732">MIAGPRVLVVEDHARLRHGFQHAFADSCDFVTSYGALVNADPPEGGWDYAFVDFNLGPGSRFSGLSVLRHLQLASPRTRTIVYTQMEEPGREMFAVAARLWFDAWGIVAKGDDSDEVLARIKIGENPTPALWIEAWKTGARTLDPLFPDATWTAYWQAACEYHGQAAMMADRLGLRYKRDLDRTYTARAKIVGNDFASQFQARRNPFDFDNRSNAVQIGAFAHLNAPFFLAPDLPDIVAHVMPWRRG</sequence>
<keyword evidence="4" id="KW-1185">Reference proteome</keyword>
<evidence type="ECO:0000256" key="1">
    <source>
        <dbReference type="PROSITE-ProRule" id="PRU00169"/>
    </source>
</evidence>
<evidence type="ECO:0000313" key="3">
    <source>
        <dbReference type="EMBL" id="MFC5492888.1"/>
    </source>
</evidence>
<name>A0ABW0MZK4_9ACTN</name>
<reference evidence="4" key="1">
    <citation type="journal article" date="2019" name="Int. J. Syst. Evol. Microbiol.">
        <title>The Global Catalogue of Microorganisms (GCM) 10K type strain sequencing project: providing services to taxonomists for standard genome sequencing and annotation.</title>
        <authorList>
            <consortium name="The Broad Institute Genomics Platform"/>
            <consortium name="The Broad Institute Genome Sequencing Center for Infectious Disease"/>
            <person name="Wu L."/>
            <person name="Ma J."/>
        </authorList>
    </citation>
    <scope>NUCLEOTIDE SEQUENCE [LARGE SCALE GENOMIC DNA]</scope>
    <source>
        <strain evidence="4">KACC 13778</strain>
    </source>
</reference>
<proteinExistence type="predicted"/>
<dbReference type="Proteomes" id="UP001595956">
    <property type="component" value="Unassembled WGS sequence"/>
</dbReference>
<dbReference type="RefSeq" id="WP_345171485.1">
    <property type="nucleotide sequence ID" value="NZ_BAABFQ010000003.1"/>
</dbReference>
<protein>
    <recommendedName>
        <fullName evidence="2">Response regulatory domain-containing protein</fullName>
    </recommendedName>
</protein>
<dbReference type="EMBL" id="JBHSMD010000002">
    <property type="protein sequence ID" value="MFC5492888.1"/>
    <property type="molecule type" value="Genomic_DNA"/>
</dbReference>
<evidence type="ECO:0000313" key="4">
    <source>
        <dbReference type="Proteomes" id="UP001595956"/>
    </source>
</evidence>
<evidence type="ECO:0000259" key="2">
    <source>
        <dbReference type="PROSITE" id="PS50110"/>
    </source>
</evidence>
<organism evidence="3 4">
    <name type="scientific">Nocardioides caricicola</name>
    <dbReference type="NCBI Taxonomy" id="634770"/>
    <lineage>
        <taxon>Bacteria</taxon>
        <taxon>Bacillati</taxon>
        <taxon>Actinomycetota</taxon>
        <taxon>Actinomycetes</taxon>
        <taxon>Propionibacteriales</taxon>
        <taxon>Nocardioidaceae</taxon>
        <taxon>Nocardioides</taxon>
    </lineage>
</organism>
<accession>A0ABW0MZK4</accession>
<dbReference type="SUPFAM" id="SSF52172">
    <property type="entry name" value="CheY-like"/>
    <property type="match status" value="1"/>
</dbReference>
<feature type="modified residue" description="4-aspartylphosphate" evidence="1">
    <location>
        <position position="53"/>
    </location>
</feature>
<gene>
    <name evidence="3" type="ORF">ACFPKY_07245</name>
</gene>